<sequence length="188" mass="21335">MHANNFGALITLMHVATELHLSKYPCSGVEENASSDTNVLVEDCRELSYYMMYLLVTHPSLLPLDHSEINTLEECQEELRASEEEGEDVRGQFTNLFDPHACMETLKEIKEMWLLLIIYAASKSRPEIHAAQQAKGGELLTFVYLLLAHHGFRSSSGYSRIELHNFRFGHSIFYALRPSDGELMDTPA</sequence>
<dbReference type="EMBL" id="GBRH01233736">
    <property type="protein sequence ID" value="JAD64159.1"/>
    <property type="molecule type" value="Transcribed_RNA"/>
</dbReference>
<evidence type="ECO:0000313" key="1">
    <source>
        <dbReference type="EMBL" id="JAD64159.1"/>
    </source>
</evidence>
<dbReference type="Pfam" id="PF04578">
    <property type="entry name" value="DUF594"/>
    <property type="match status" value="1"/>
</dbReference>
<dbReference type="InterPro" id="IPR007658">
    <property type="entry name" value="DUF594"/>
</dbReference>
<accession>A0A0A9BJP0</accession>
<proteinExistence type="predicted"/>
<dbReference type="PANTHER" id="PTHR31325">
    <property type="entry name" value="OS01G0798800 PROTEIN-RELATED"/>
    <property type="match status" value="1"/>
</dbReference>
<reference evidence="1" key="2">
    <citation type="journal article" date="2015" name="Data Brief">
        <title>Shoot transcriptome of the giant reed, Arundo donax.</title>
        <authorList>
            <person name="Barrero R.A."/>
            <person name="Guerrero F.D."/>
            <person name="Moolhuijzen P."/>
            <person name="Goolsby J.A."/>
            <person name="Tidwell J."/>
            <person name="Bellgard S.E."/>
            <person name="Bellgard M.I."/>
        </authorList>
    </citation>
    <scope>NUCLEOTIDE SEQUENCE</scope>
    <source>
        <tissue evidence="1">Shoot tissue taken approximately 20 cm above the soil surface</tissue>
    </source>
</reference>
<protein>
    <submittedName>
        <fullName evidence="1">Uncharacterized protein</fullName>
    </submittedName>
</protein>
<name>A0A0A9BJP0_ARUDO</name>
<organism evidence="1">
    <name type="scientific">Arundo donax</name>
    <name type="common">Giant reed</name>
    <name type="synonym">Donax arundinaceus</name>
    <dbReference type="NCBI Taxonomy" id="35708"/>
    <lineage>
        <taxon>Eukaryota</taxon>
        <taxon>Viridiplantae</taxon>
        <taxon>Streptophyta</taxon>
        <taxon>Embryophyta</taxon>
        <taxon>Tracheophyta</taxon>
        <taxon>Spermatophyta</taxon>
        <taxon>Magnoliopsida</taxon>
        <taxon>Liliopsida</taxon>
        <taxon>Poales</taxon>
        <taxon>Poaceae</taxon>
        <taxon>PACMAD clade</taxon>
        <taxon>Arundinoideae</taxon>
        <taxon>Arundineae</taxon>
        <taxon>Arundo</taxon>
    </lineage>
</organism>
<dbReference type="AlphaFoldDB" id="A0A0A9BJP0"/>
<reference evidence="1" key="1">
    <citation type="submission" date="2014-09" db="EMBL/GenBank/DDBJ databases">
        <authorList>
            <person name="Magalhaes I.L.F."/>
            <person name="Oliveira U."/>
            <person name="Santos F.R."/>
            <person name="Vidigal T.H.D.A."/>
            <person name="Brescovit A.D."/>
            <person name="Santos A.J."/>
        </authorList>
    </citation>
    <scope>NUCLEOTIDE SEQUENCE</scope>
    <source>
        <tissue evidence="1">Shoot tissue taken approximately 20 cm above the soil surface</tissue>
    </source>
</reference>